<dbReference type="EC" id="2.10.1.1" evidence="4"/>
<sequence>MGRARPDVDTALRILRDHAPELSTEMVPAFAASGRVVATPPLAQLPVPRFRASAMDGFALASDFTLRASADDPVHMLVVERYGAAGVSPESLRAGEAARIATGAPVPDGADSVLIEEKAVSTMVGGGRRLSLTTPVPAGSNIRLPGEDVPAGAPLVARGKLLSPAGIGLMVAAGVPEVEVRRWPRVRLVSTGSELAADAASLDHHPARIPDSNGPMLMAALREIGLPYHSSHHAADEANQLEKGLIDQDADILISTGGVSAGDFDLIPGTLEKLGATIHLHASRQTNIVRDASG</sequence>
<dbReference type="Pfam" id="PF00994">
    <property type="entry name" value="MoCF_biosynth"/>
    <property type="match status" value="1"/>
</dbReference>
<evidence type="ECO:0000313" key="7">
    <source>
        <dbReference type="Proteomes" id="UP001597203"/>
    </source>
</evidence>
<dbReference type="RefSeq" id="WP_380910270.1">
    <property type="nucleotide sequence ID" value="NZ_JBHTLS010000112.1"/>
</dbReference>
<dbReference type="CDD" id="cd00887">
    <property type="entry name" value="MoeA"/>
    <property type="match status" value="1"/>
</dbReference>
<dbReference type="Gene3D" id="3.40.980.10">
    <property type="entry name" value="MoaB/Mog-like domain"/>
    <property type="match status" value="1"/>
</dbReference>
<dbReference type="SUPFAM" id="SSF53218">
    <property type="entry name" value="Molybdenum cofactor biosynthesis proteins"/>
    <property type="match status" value="1"/>
</dbReference>
<comment type="caution">
    <text evidence="6">The sequence shown here is derived from an EMBL/GenBank/DDBJ whole genome shotgun (WGS) entry which is preliminary data.</text>
</comment>
<gene>
    <name evidence="6" type="ORF">ACFQ24_07855</name>
</gene>
<evidence type="ECO:0000256" key="1">
    <source>
        <dbReference type="ARBA" id="ARBA00002901"/>
    </source>
</evidence>
<dbReference type="EMBL" id="JBHTLS010000112">
    <property type="protein sequence ID" value="MFD1104788.1"/>
    <property type="molecule type" value="Genomic_DNA"/>
</dbReference>
<feature type="domain" description="MoaB/Mog" evidence="5">
    <location>
        <begin position="187"/>
        <end position="292"/>
    </location>
</feature>
<accession>A0ABW3P0U5</accession>
<name>A0ABW3P0U5_9SPHN</name>
<comment type="cofactor">
    <cofactor evidence="4">
        <name>Mg(2+)</name>
        <dbReference type="ChEBI" id="CHEBI:18420"/>
    </cofactor>
</comment>
<evidence type="ECO:0000256" key="2">
    <source>
        <dbReference type="ARBA" id="ARBA00010763"/>
    </source>
</evidence>
<dbReference type="SUPFAM" id="SSF63882">
    <property type="entry name" value="MoeA N-terminal region -like"/>
    <property type="match status" value="1"/>
</dbReference>
<evidence type="ECO:0000256" key="3">
    <source>
        <dbReference type="ARBA" id="ARBA00047317"/>
    </source>
</evidence>
<dbReference type="Gene3D" id="3.90.105.10">
    <property type="entry name" value="Molybdopterin biosynthesis moea protein, domain 2"/>
    <property type="match status" value="1"/>
</dbReference>
<dbReference type="InterPro" id="IPR038987">
    <property type="entry name" value="MoeA-like"/>
</dbReference>
<keyword evidence="7" id="KW-1185">Reference proteome</keyword>
<keyword evidence="4" id="KW-0808">Transferase</keyword>
<evidence type="ECO:0000259" key="5">
    <source>
        <dbReference type="SMART" id="SM00852"/>
    </source>
</evidence>
<evidence type="ECO:0000313" key="6">
    <source>
        <dbReference type="EMBL" id="MFD1104788.1"/>
    </source>
</evidence>
<keyword evidence="4" id="KW-0479">Metal-binding</keyword>
<dbReference type="Proteomes" id="UP001597203">
    <property type="component" value="Unassembled WGS sequence"/>
</dbReference>
<dbReference type="PANTHER" id="PTHR10192">
    <property type="entry name" value="MOLYBDOPTERIN BIOSYNTHESIS PROTEIN"/>
    <property type="match status" value="1"/>
</dbReference>
<dbReference type="SMART" id="SM00852">
    <property type="entry name" value="MoCF_biosynth"/>
    <property type="match status" value="1"/>
</dbReference>
<keyword evidence="4" id="KW-0501">Molybdenum cofactor biosynthesis</keyword>
<proteinExistence type="inferred from homology"/>
<comment type="catalytic activity">
    <reaction evidence="3">
        <text>adenylyl-molybdopterin + molybdate = Mo-molybdopterin + AMP + H(+)</text>
        <dbReference type="Rhea" id="RHEA:35047"/>
        <dbReference type="ChEBI" id="CHEBI:15378"/>
        <dbReference type="ChEBI" id="CHEBI:36264"/>
        <dbReference type="ChEBI" id="CHEBI:62727"/>
        <dbReference type="ChEBI" id="CHEBI:71302"/>
        <dbReference type="ChEBI" id="CHEBI:456215"/>
        <dbReference type="EC" id="2.10.1.1"/>
    </reaction>
</comment>
<keyword evidence="4" id="KW-0500">Molybdenum</keyword>
<dbReference type="InterPro" id="IPR036425">
    <property type="entry name" value="MoaB/Mog-like_dom_sf"/>
</dbReference>
<comment type="pathway">
    <text evidence="4">Cofactor biosynthesis; molybdopterin biosynthesis.</text>
</comment>
<keyword evidence="4" id="KW-0460">Magnesium</keyword>
<organism evidence="6 7">
    <name type="scientific">Sphingobium olei</name>
    <dbReference type="NCBI Taxonomy" id="420955"/>
    <lineage>
        <taxon>Bacteria</taxon>
        <taxon>Pseudomonadati</taxon>
        <taxon>Pseudomonadota</taxon>
        <taxon>Alphaproteobacteria</taxon>
        <taxon>Sphingomonadales</taxon>
        <taxon>Sphingomonadaceae</taxon>
        <taxon>Sphingobium</taxon>
    </lineage>
</organism>
<reference evidence="7" key="1">
    <citation type="journal article" date="2019" name="Int. J. Syst. Evol. Microbiol.">
        <title>The Global Catalogue of Microorganisms (GCM) 10K type strain sequencing project: providing services to taxonomists for standard genome sequencing and annotation.</title>
        <authorList>
            <consortium name="The Broad Institute Genomics Platform"/>
            <consortium name="The Broad Institute Genome Sequencing Center for Infectious Disease"/>
            <person name="Wu L."/>
            <person name="Ma J."/>
        </authorList>
    </citation>
    <scope>NUCLEOTIDE SEQUENCE [LARGE SCALE GENOMIC DNA]</scope>
    <source>
        <strain evidence="7">CCUG 54329</strain>
    </source>
</reference>
<comment type="similarity">
    <text evidence="2 4">Belongs to the MoeA family.</text>
</comment>
<dbReference type="Gene3D" id="2.170.190.11">
    <property type="entry name" value="Molybdopterin biosynthesis moea protein, domain 3"/>
    <property type="match status" value="1"/>
</dbReference>
<protein>
    <recommendedName>
        <fullName evidence="4">Molybdopterin molybdenumtransferase</fullName>
        <ecNumber evidence="4">2.10.1.1</ecNumber>
    </recommendedName>
</protein>
<dbReference type="InterPro" id="IPR001453">
    <property type="entry name" value="MoaB/Mog_dom"/>
</dbReference>
<dbReference type="Pfam" id="PF03453">
    <property type="entry name" value="MoeA_N"/>
    <property type="match status" value="1"/>
</dbReference>
<dbReference type="PANTHER" id="PTHR10192:SF30">
    <property type="entry name" value="MOLYBDOPTERIN ADENYLYLTRANSFERASE"/>
    <property type="match status" value="1"/>
</dbReference>
<dbReference type="InterPro" id="IPR036135">
    <property type="entry name" value="MoeA_linker/N_sf"/>
</dbReference>
<dbReference type="InterPro" id="IPR005110">
    <property type="entry name" value="MoeA_linker/N"/>
</dbReference>
<evidence type="ECO:0000256" key="4">
    <source>
        <dbReference type="RuleBase" id="RU365090"/>
    </source>
</evidence>
<comment type="function">
    <text evidence="1 4">Catalyzes the insertion of molybdate into adenylated molybdopterin with the concomitant release of AMP.</text>
</comment>